<keyword evidence="2" id="KW-1185">Reference proteome</keyword>
<evidence type="ECO:0000313" key="2">
    <source>
        <dbReference type="Proteomes" id="UP000005953"/>
    </source>
</evidence>
<dbReference type="AlphaFoldDB" id="A4BF77"/>
<dbReference type="STRING" id="314283.MED297_06903"/>
<organism evidence="1 2">
    <name type="scientific">Reinekea blandensis MED297</name>
    <dbReference type="NCBI Taxonomy" id="314283"/>
    <lineage>
        <taxon>Bacteria</taxon>
        <taxon>Pseudomonadati</taxon>
        <taxon>Pseudomonadota</taxon>
        <taxon>Gammaproteobacteria</taxon>
        <taxon>Oceanospirillales</taxon>
        <taxon>Saccharospirillaceae</taxon>
        <taxon>Reinekea</taxon>
    </lineage>
</organism>
<dbReference type="EMBL" id="AAOE01000012">
    <property type="protein sequence ID" value="EAR09190.1"/>
    <property type="molecule type" value="Genomic_DNA"/>
</dbReference>
<comment type="caution">
    <text evidence="1">The sequence shown here is derived from an EMBL/GenBank/DDBJ whole genome shotgun (WGS) entry which is preliminary data.</text>
</comment>
<dbReference type="OrthoDB" id="6293699at2"/>
<name>A4BF77_9GAMM</name>
<accession>A4BF77</accession>
<dbReference type="RefSeq" id="WP_008045276.1">
    <property type="nucleotide sequence ID" value="NZ_CH724152.1"/>
</dbReference>
<evidence type="ECO:0000313" key="1">
    <source>
        <dbReference type="EMBL" id="EAR09190.1"/>
    </source>
</evidence>
<reference evidence="1 2" key="1">
    <citation type="submission" date="2006-02" db="EMBL/GenBank/DDBJ databases">
        <authorList>
            <person name="Pinhassi J."/>
            <person name="Pedros-Alio C."/>
            <person name="Ferriera S."/>
            <person name="Johnson J."/>
            <person name="Kravitz S."/>
            <person name="Halpern A."/>
            <person name="Remington K."/>
            <person name="Beeson K."/>
            <person name="Tran B."/>
            <person name="Rogers Y.-H."/>
            <person name="Friedman R."/>
            <person name="Venter J.C."/>
        </authorList>
    </citation>
    <scope>NUCLEOTIDE SEQUENCE [LARGE SCALE GENOMIC DNA]</scope>
    <source>
        <strain evidence="1 2">MED297</strain>
    </source>
</reference>
<gene>
    <name evidence="1" type="ORF">MED297_06903</name>
</gene>
<dbReference type="Proteomes" id="UP000005953">
    <property type="component" value="Unassembled WGS sequence"/>
</dbReference>
<sequence>MEIKHGNIDIRVEDRIVIAKYIGLFNLEGVQAELEKLKTTITELPEGPFVMLVDDLDLEGGTPDAYEAVDQFNIWLQDFPMIAKATVVESTVKLKILEARIPSRQRQNSRAFMSMDDARSWLLAQLADAES</sequence>
<dbReference type="HOGENOM" id="CLU_1925866_0_0_6"/>
<evidence type="ECO:0008006" key="3">
    <source>
        <dbReference type="Google" id="ProtNLM"/>
    </source>
</evidence>
<proteinExistence type="predicted"/>
<protein>
    <recommendedName>
        <fullName evidence="3">STAS/SEC14 domain-containing protein</fullName>
    </recommendedName>
</protein>